<name>A0ACC4W3C8_STRFR</name>
<keyword evidence="2" id="KW-1185">Reference proteome</keyword>
<sequence length="159" mass="15230">MPGGGPDTASGTPGHGAAAPAGRPGGGAHHPDDRSALPPIQRTTAHGGPVASTDFGRALRTWQNPSFSGPGLSHAVLDDAPTGIIHGLLSSRGPDGPAPAALAAPAAPTGPVARAAAAAPGPPGGAAAPRTDGTVAPAPERAVQRAVAAARPTGRPPWP</sequence>
<evidence type="ECO:0000313" key="2">
    <source>
        <dbReference type="Proteomes" id="UP000037185"/>
    </source>
</evidence>
<gene>
    <name evidence="1" type="ORF">ADZ36_29225</name>
</gene>
<dbReference type="EMBL" id="LGSP01000102">
    <property type="protein sequence ID" value="KNE79149.1"/>
    <property type="molecule type" value="Genomic_DNA"/>
</dbReference>
<protein>
    <submittedName>
        <fullName evidence="1">Uncharacterized protein</fullName>
    </submittedName>
</protein>
<dbReference type="Proteomes" id="UP000037185">
    <property type="component" value="Unassembled WGS sequence"/>
</dbReference>
<reference evidence="1" key="1">
    <citation type="submission" date="2015-07" db="EMBL/GenBank/DDBJ databases">
        <title>Draft genome sequence of Streptomyces fradiae, a resistant strain to nitron-oligomycin.</title>
        <authorList>
            <person name="Vatlin A.A."/>
            <person name="Bekker O.B."/>
            <person name="Danilenko V.N."/>
        </authorList>
    </citation>
    <scope>NUCLEOTIDE SEQUENCE</scope>
    <source>
        <strain evidence="1">Olg1-1</strain>
    </source>
</reference>
<proteinExistence type="predicted"/>
<accession>A0ACC4W3C8</accession>
<evidence type="ECO:0000313" key="1">
    <source>
        <dbReference type="EMBL" id="KNE79149.1"/>
    </source>
</evidence>
<comment type="caution">
    <text evidence="1">The sequence shown here is derived from an EMBL/GenBank/DDBJ whole genome shotgun (WGS) entry which is preliminary data.</text>
</comment>
<organism evidence="1 2">
    <name type="scientific">Streptomyces fradiae</name>
    <name type="common">Streptomyces roseoflavus</name>
    <dbReference type="NCBI Taxonomy" id="1906"/>
    <lineage>
        <taxon>Bacteria</taxon>
        <taxon>Bacillati</taxon>
        <taxon>Actinomycetota</taxon>
        <taxon>Actinomycetes</taxon>
        <taxon>Kitasatosporales</taxon>
        <taxon>Streptomycetaceae</taxon>
        <taxon>Streptomyces</taxon>
    </lineage>
</organism>
<feature type="non-terminal residue" evidence="1">
    <location>
        <position position="159"/>
    </location>
</feature>